<dbReference type="InterPro" id="IPR029045">
    <property type="entry name" value="ClpP/crotonase-like_dom_sf"/>
</dbReference>
<evidence type="ECO:0000313" key="6">
    <source>
        <dbReference type="EMBL" id="KGF20396.1"/>
    </source>
</evidence>
<dbReference type="PANTHER" id="PTHR11941:SF54">
    <property type="entry name" value="ENOYL-COA HYDRATASE, MITOCHONDRIAL"/>
    <property type="match status" value="1"/>
</dbReference>
<evidence type="ECO:0000256" key="3">
    <source>
        <dbReference type="ARBA" id="ARBA00023239"/>
    </source>
</evidence>
<dbReference type="RefSeq" id="WP_035756033.1">
    <property type="nucleotide sequence ID" value="NZ_JRNH01000015.1"/>
</dbReference>
<dbReference type="Pfam" id="PF00378">
    <property type="entry name" value="ECH_1"/>
    <property type="match status" value="1"/>
</dbReference>
<dbReference type="AlphaFoldDB" id="A0A095YE68"/>
<reference evidence="6 7" key="1">
    <citation type="submission" date="2014-07" db="EMBL/GenBank/DDBJ databases">
        <authorList>
            <person name="McCorrison J."/>
            <person name="Sanka R."/>
            <person name="Torralba M."/>
            <person name="Gillis M."/>
            <person name="Haft D.H."/>
            <person name="Methe B."/>
            <person name="Sutton G."/>
            <person name="Nelson K.E."/>
        </authorList>
    </citation>
    <scope>NUCLEOTIDE SEQUENCE [LARGE SCALE GENOMIC DNA]</scope>
    <source>
        <strain evidence="6 7">DNF00011</strain>
    </source>
</reference>
<dbReference type="InterPro" id="IPR014748">
    <property type="entry name" value="Enoyl-CoA_hydra_C"/>
</dbReference>
<organism evidence="6 7">
    <name type="scientific">Pseudoglutamicibacter albus DNF00011</name>
    <dbReference type="NCBI Taxonomy" id="1401063"/>
    <lineage>
        <taxon>Bacteria</taxon>
        <taxon>Bacillati</taxon>
        <taxon>Actinomycetota</taxon>
        <taxon>Actinomycetes</taxon>
        <taxon>Micrococcales</taxon>
        <taxon>Micrococcaceae</taxon>
        <taxon>Pseudoglutamicibacter</taxon>
    </lineage>
</organism>
<keyword evidence="3" id="KW-0456">Lyase</keyword>
<comment type="similarity">
    <text evidence="1">Belongs to the enoyl-CoA hydratase/isomerase family.</text>
</comment>
<dbReference type="CDD" id="cd06558">
    <property type="entry name" value="crotonase-like"/>
    <property type="match status" value="1"/>
</dbReference>
<evidence type="ECO:0000256" key="1">
    <source>
        <dbReference type="ARBA" id="ARBA00005254"/>
    </source>
</evidence>
<sequence>MEFGEFSTVNVSERGSALLVSINRPRAMNALSTQVVADLDAVVTTCSQLLETASESGWPFRAVIITGEGEKAFAAGADIVEMSEYGSEEARAYAESMHQVTLALEALPVPVIAAVNGHALGGGCELALACDWIIASENASFGQPEITLGIIPGFGGCVRLPRRVPLGVAREMILTGNPLRAQRALEVGLVNCVCPDKDALLECADELVASVAQRSPVAVAQAKLTMAKADALTVRDGLDVELGAFSAVFGSEDSRVGRQAFVDKQTAQFPGR</sequence>
<dbReference type="SUPFAM" id="SSF52096">
    <property type="entry name" value="ClpP/crotonase"/>
    <property type="match status" value="1"/>
</dbReference>
<evidence type="ECO:0000313" key="7">
    <source>
        <dbReference type="Proteomes" id="UP000053528"/>
    </source>
</evidence>
<evidence type="ECO:0000256" key="2">
    <source>
        <dbReference type="ARBA" id="ARBA00012076"/>
    </source>
</evidence>
<protein>
    <recommendedName>
        <fullName evidence="2">enoyl-CoA hydratase</fullName>
        <ecNumber evidence="2">4.2.1.17</ecNumber>
    </recommendedName>
</protein>
<gene>
    <name evidence="6" type="ORF">HMPREF2128_05740</name>
</gene>
<proteinExistence type="inferred from homology"/>
<dbReference type="GO" id="GO:0006635">
    <property type="term" value="P:fatty acid beta-oxidation"/>
    <property type="evidence" value="ECO:0007669"/>
    <property type="project" value="TreeGrafter"/>
</dbReference>
<dbReference type="EMBL" id="JRNH01000015">
    <property type="protein sequence ID" value="KGF20396.1"/>
    <property type="molecule type" value="Genomic_DNA"/>
</dbReference>
<evidence type="ECO:0000256" key="5">
    <source>
        <dbReference type="ARBA" id="ARBA00023717"/>
    </source>
</evidence>
<comment type="catalytic activity">
    <reaction evidence="5">
        <text>a 4-saturated-(3S)-3-hydroxyacyl-CoA = a (3E)-enoyl-CoA + H2O</text>
        <dbReference type="Rhea" id="RHEA:20724"/>
        <dbReference type="ChEBI" id="CHEBI:15377"/>
        <dbReference type="ChEBI" id="CHEBI:58521"/>
        <dbReference type="ChEBI" id="CHEBI:137480"/>
        <dbReference type="EC" id="4.2.1.17"/>
    </reaction>
</comment>
<dbReference type="GO" id="GO:0004300">
    <property type="term" value="F:enoyl-CoA hydratase activity"/>
    <property type="evidence" value="ECO:0007669"/>
    <property type="project" value="UniProtKB-EC"/>
</dbReference>
<dbReference type="PANTHER" id="PTHR11941">
    <property type="entry name" value="ENOYL-COA HYDRATASE-RELATED"/>
    <property type="match status" value="1"/>
</dbReference>
<dbReference type="FunFam" id="3.90.226.10:FF:000009">
    <property type="entry name" value="Carnitinyl-CoA dehydratase"/>
    <property type="match status" value="1"/>
</dbReference>
<accession>A0A095YE68</accession>
<comment type="catalytic activity">
    <reaction evidence="4">
        <text>a (3S)-3-hydroxyacyl-CoA = a (2E)-enoyl-CoA + H2O</text>
        <dbReference type="Rhea" id="RHEA:16105"/>
        <dbReference type="ChEBI" id="CHEBI:15377"/>
        <dbReference type="ChEBI" id="CHEBI:57318"/>
        <dbReference type="ChEBI" id="CHEBI:58856"/>
        <dbReference type="EC" id="4.2.1.17"/>
    </reaction>
</comment>
<dbReference type="Proteomes" id="UP000053528">
    <property type="component" value="Unassembled WGS sequence"/>
</dbReference>
<name>A0A095YE68_9MICC</name>
<dbReference type="Gene3D" id="3.90.226.10">
    <property type="entry name" value="2-enoyl-CoA Hydratase, Chain A, domain 1"/>
    <property type="match status" value="1"/>
</dbReference>
<evidence type="ECO:0000256" key="4">
    <source>
        <dbReference type="ARBA" id="ARBA00023709"/>
    </source>
</evidence>
<comment type="caution">
    <text evidence="6">The sequence shown here is derived from an EMBL/GenBank/DDBJ whole genome shotgun (WGS) entry which is preliminary data.</text>
</comment>
<dbReference type="EC" id="4.2.1.17" evidence="2"/>
<dbReference type="Gene3D" id="1.10.12.10">
    <property type="entry name" value="Lyase 2-enoyl-coa Hydratase, Chain A, domain 2"/>
    <property type="match status" value="1"/>
</dbReference>
<dbReference type="InterPro" id="IPR001753">
    <property type="entry name" value="Enoyl-CoA_hydra/iso"/>
</dbReference>